<organism evidence="2 3">
    <name type="scientific">Sphingobacterium puteale</name>
    <dbReference type="NCBI Taxonomy" id="2420510"/>
    <lineage>
        <taxon>Bacteria</taxon>
        <taxon>Pseudomonadati</taxon>
        <taxon>Bacteroidota</taxon>
        <taxon>Sphingobacteriia</taxon>
        <taxon>Sphingobacteriales</taxon>
        <taxon>Sphingobacteriaceae</taxon>
        <taxon>Sphingobacterium</taxon>
    </lineage>
</organism>
<comment type="caution">
    <text evidence="2">The sequence shown here is derived from an EMBL/GenBank/DDBJ whole genome shotgun (WGS) entry which is preliminary data.</text>
</comment>
<dbReference type="PANTHER" id="PTHR43245:SF58">
    <property type="entry name" value="BLL5923 PROTEIN"/>
    <property type="match status" value="1"/>
</dbReference>
<dbReference type="InterPro" id="IPR050177">
    <property type="entry name" value="Lipid_A_modif_metabolic_enz"/>
</dbReference>
<dbReference type="PANTHER" id="PTHR43245">
    <property type="entry name" value="BIFUNCTIONAL POLYMYXIN RESISTANCE PROTEIN ARNA"/>
    <property type="match status" value="1"/>
</dbReference>
<dbReference type="Gene3D" id="3.40.50.720">
    <property type="entry name" value="NAD(P)-binding Rossmann-like Domain"/>
    <property type="match status" value="1"/>
</dbReference>
<dbReference type="EMBL" id="RBWS01000027">
    <property type="protein sequence ID" value="RKO68676.1"/>
    <property type="molecule type" value="Genomic_DNA"/>
</dbReference>
<sequence length="304" mass="34061">MNVLITGISGFVGQNLQRYLTTNNLTVVGCSLRSSDWETKVLENVYTAIIHLAGKAHDTSNTADPTDYFKVNYELTKEVFETFLKSETRDFFYFSSVKAVADSVADILEENFTAVPLTPYGKSKLEAEKYLLSKHLPEGKRLFIIRPCMIHGPGNKGNLNLLYKVVEKGIPWPLASFNNKRSFLSIDNLSFLVLAMINKKEMNSGVYNFADDIAISTNELVTLIANNLGRSPRLWHIPTTLINFVAKIGDSIPFPLNSERVKKLTESYVVSNQKIKGALEIEKLPLTSKEGLVQTIRSFRSSNV</sequence>
<evidence type="ECO:0000313" key="2">
    <source>
        <dbReference type="EMBL" id="RKO68676.1"/>
    </source>
</evidence>
<gene>
    <name evidence="2" type="ORF">D7322_26090</name>
</gene>
<evidence type="ECO:0000313" key="3">
    <source>
        <dbReference type="Proteomes" id="UP000282423"/>
    </source>
</evidence>
<dbReference type="Proteomes" id="UP000282423">
    <property type="component" value="Unassembled WGS sequence"/>
</dbReference>
<accession>A0A420VQR9</accession>
<dbReference type="AlphaFoldDB" id="A0A420VQR9"/>
<dbReference type="InterPro" id="IPR001509">
    <property type="entry name" value="Epimerase_deHydtase"/>
</dbReference>
<keyword evidence="3" id="KW-1185">Reference proteome</keyword>
<feature type="domain" description="NAD-dependent epimerase/dehydratase" evidence="1">
    <location>
        <begin position="3"/>
        <end position="208"/>
    </location>
</feature>
<dbReference type="RefSeq" id="WP_121127123.1">
    <property type="nucleotide sequence ID" value="NZ_RBWS01000027.1"/>
</dbReference>
<name>A0A420VQR9_9SPHI</name>
<protein>
    <submittedName>
        <fullName evidence="2">NAD-dependent epimerase/dehydratase family protein</fullName>
    </submittedName>
</protein>
<dbReference type="InterPro" id="IPR036291">
    <property type="entry name" value="NAD(P)-bd_dom_sf"/>
</dbReference>
<dbReference type="SUPFAM" id="SSF51735">
    <property type="entry name" value="NAD(P)-binding Rossmann-fold domains"/>
    <property type="match status" value="1"/>
</dbReference>
<reference evidence="2 3" key="1">
    <citation type="submission" date="2018-10" db="EMBL/GenBank/DDBJ databases">
        <title>Sphingobacterium sp. M05W1-28.</title>
        <authorList>
            <person name="Cai H."/>
        </authorList>
    </citation>
    <scope>NUCLEOTIDE SEQUENCE [LARGE SCALE GENOMIC DNA]</scope>
    <source>
        <strain evidence="2 3">M05W1-28</strain>
    </source>
</reference>
<evidence type="ECO:0000259" key="1">
    <source>
        <dbReference type="Pfam" id="PF01370"/>
    </source>
</evidence>
<dbReference type="OrthoDB" id="329806at2"/>
<dbReference type="Pfam" id="PF01370">
    <property type="entry name" value="Epimerase"/>
    <property type="match status" value="1"/>
</dbReference>
<proteinExistence type="predicted"/>